<keyword evidence="2" id="KW-0472">Membrane</keyword>
<keyword evidence="2" id="KW-1133">Transmembrane helix</keyword>
<reference evidence="4" key="1">
    <citation type="submission" date="2020-10" db="EMBL/GenBank/DDBJ databases">
        <title>Chromosome-scale genome assembly of the Allis shad, Alosa alosa.</title>
        <authorList>
            <person name="Margot Z."/>
            <person name="Christophe K."/>
            <person name="Cabau C."/>
            <person name="Louis A."/>
            <person name="Berthelot C."/>
            <person name="Parey E."/>
            <person name="Roest Crollius H."/>
            <person name="Montfort J."/>
            <person name="Robinson-Rechavi M."/>
            <person name="Bucao C."/>
            <person name="Bouchez O."/>
            <person name="Gislard M."/>
            <person name="Lluch J."/>
            <person name="Milhes M."/>
            <person name="Lampietro C."/>
            <person name="Lopez Roques C."/>
            <person name="Donnadieu C."/>
            <person name="Braasch I."/>
            <person name="Desvignes T."/>
            <person name="Postlethwait J."/>
            <person name="Bobe J."/>
            <person name="Guiguen Y."/>
        </authorList>
    </citation>
    <scope>NUCLEOTIDE SEQUENCE</scope>
    <source>
        <strain evidence="4">M-15738</strain>
        <tissue evidence="4">Blood</tissue>
    </source>
</reference>
<feature type="region of interest" description="Disordered" evidence="1">
    <location>
        <begin position="142"/>
        <end position="255"/>
    </location>
</feature>
<organism evidence="4 5">
    <name type="scientific">Alosa alosa</name>
    <name type="common">allis shad</name>
    <dbReference type="NCBI Taxonomy" id="278164"/>
    <lineage>
        <taxon>Eukaryota</taxon>
        <taxon>Metazoa</taxon>
        <taxon>Chordata</taxon>
        <taxon>Craniata</taxon>
        <taxon>Vertebrata</taxon>
        <taxon>Euteleostomi</taxon>
        <taxon>Actinopterygii</taxon>
        <taxon>Neopterygii</taxon>
        <taxon>Teleostei</taxon>
        <taxon>Clupei</taxon>
        <taxon>Clupeiformes</taxon>
        <taxon>Clupeoidei</taxon>
        <taxon>Clupeidae</taxon>
        <taxon>Alosa</taxon>
    </lineage>
</organism>
<feature type="transmembrane region" description="Helical" evidence="2">
    <location>
        <begin position="315"/>
        <end position="336"/>
    </location>
</feature>
<feature type="region of interest" description="Disordered" evidence="1">
    <location>
        <begin position="29"/>
        <end position="62"/>
    </location>
</feature>
<feature type="compositionally biased region" description="Low complexity" evidence="1">
    <location>
        <begin position="268"/>
        <end position="286"/>
    </location>
</feature>
<gene>
    <name evidence="4" type="ORF">AALO_G00126510</name>
</gene>
<feature type="signal peptide" evidence="3">
    <location>
        <begin position="1"/>
        <end position="23"/>
    </location>
</feature>
<keyword evidence="5" id="KW-1185">Reference proteome</keyword>
<name>A0AAV6GM49_9TELE</name>
<evidence type="ECO:0000313" key="4">
    <source>
        <dbReference type="EMBL" id="KAG5275970.1"/>
    </source>
</evidence>
<comment type="caution">
    <text evidence="4">The sequence shown here is derived from an EMBL/GenBank/DDBJ whole genome shotgun (WGS) entry which is preliminary data.</text>
</comment>
<proteinExistence type="predicted"/>
<protein>
    <submittedName>
        <fullName evidence="4">Uncharacterized protein</fullName>
    </submittedName>
</protein>
<feature type="region of interest" description="Disordered" evidence="1">
    <location>
        <begin position="268"/>
        <end position="287"/>
    </location>
</feature>
<evidence type="ECO:0000256" key="2">
    <source>
        <dbReference type="SAM" id="Phobius"/>
    </source>
</evidence>
<evidence type="ECO:0000256" key="3">
    <source>
        <dbReference type="SAM" id="SignalP"/>
    </source>
</evidence>
<feature type="compositionally biased region" description="Polar residues" evidence="1">
    <location>
        <begin position="41"/>
        <end position="51"/>
    </location>
</feature>
<dbReference type="Proteomes" id="UP000823561">
    <property type="component" value="Chromosome 9"/>
</dbReference>
<evidence type="ECO:0000313" key="5">
    <source>
        <dbReference type="Proteomes" id="UP000823561"/>
    </source>
</evidence>
<feature type="compositionally biased region" description="Low complexity" evidence="1">
    <location>
        <begin position="206"/>
        <end position="229"/>
    </location>
</feature>
<keyword evidence="3" id="KW-0732">Signal</keyword>
<sequence>MKSAATFALCALMVLGYCSRSRGDHSITVAPASAPHGPPGTFTTTARSSTPHRGDGKTASESTAVVAQKPSPTPSSSLAPVLHSTLANASDTNESVPSASADANGKDTDAAHSTAPPPLSTNQTGTQAPALTVTDGTAVPTAAVGANGTHQTGSATTASPTAASTAPGIQTEVSEDNGTLSTSPPTTAAPASAVPPAVTQPIDSKTQSTSPTTTTTTTTTSTMTTPLTTAAPEIVPQSASPVPGHKKPTGSSSTITTTTITNIKVSTATTSGSVAKSTTTTSPTAALGHPTKAAALSELNVGDDEGSSKGVPDPLLAGLVSVFVVAAAIVSLLVFLKFRNRNERPEFRRLQDLPMDDMMEDTPLSMYSY</sequence>
<feature type="chain" id="PRO_5043910640" evidence="3">
    <location>
        <begin position="24"/>
        <end position="369"/>
    </location>
</feature>
<feature type="region of interest" description="Disordered" evidence="1">
    <location>
        <begin position="88"/>
        <end position="127"/>
    </location>
</feature>
<evidence type="ECO:0000256" key="1">
    <source>
        <dbReference type="SAM" id="MobiDB-lite"/>
    </source>
</evidence>
<feature type="compositionally biased region" description="Low complexity" evidence="1">
    <location>
        <begin position="152"/>
        <end position="168"/>
    </location>
</feature>
<dbReference type="EMBL" id="JADWDJ010000009">
    <property type="protein sequence ID" value="KAG5275970.1"/>
    <property type="molecule type" value="Genomic_DNA"/>
</dbReference>
<keyword evidence="2" id="KW-0812">Transmembrane</keyword>
<feature type="compositionally biased region" description="Polar residues" evidence="1">
    <location>
        <begin position="88"/>
        <end position="98"/>
    </location>
</feature>
<dbReference type="AlphaFoldDB" id="A0AAV6GM49"/>
<feature type="compositionally biased region" description="Low complexity" evidence="1">
    <location>
        <begin position="181"/>
        <end position="199"/>
    </location>
</feature>
<accession>A0AAV6GM49</accession>